<comment type="pathway">
    <text evidence="3">Carbohydrate degradation; pentose phosphate pathway; D-ribose 5-phosphate from D-ribulose 5-phosphate (non-oxidative stage): step 1/1.</text>
</comment>
<name>A0AAJ1R9T2_9LACO</name>
<dbReference type="SUPFAM" id="SSF75445">
    <property type="entry name" value="D-ribose-5-phosphate isomerase (RpiA), lid domain"/>
    <property type="match status" value="1"/>
</dbReference>
<dbReference type="NCBIfam" id="TIGR00021">
    <property type="entry name" value="rpiA"/>
    <property type="match status" value="1"/>
</dbReference>
<dbReference type="GO" id="GO:0006014">
    <property type="term" value="P:D-ribose metabolic process"/>
    <property type="evidence" value="ECO:0007669"/>
    <property type="project" value="TreeGrafter"/>
</dbReference>
<protein>
    <recommendedName>
        <fullName evidence="3">Ribose-5-phosphate isomerase A</fullName>
        <ecNumber evidence="3">5.3.1.6</ecNumber>
    </recommendedName>
    <alternativeName>
        <fullName evidence="3">Phosphoriboisomerase A</fullName>
        <shortName evidence="3">PRI</shortName>
    </alternativeName>
</protein>
<accession>A0AAJ1R9T2</accession>
<dbReference type="Gene3D" id="3.40.50.1360">
    <property type="match status" value="1"/>
</dbReference>
<evidence type="ECO:0000313" key="5">
    <source>
        <dbReference type="Proteomes" id="UP001167919"/>
    </source>
</evidence>
<dbReference type="RefSeq" id="WP_301711160.1">
    <property type="nucleotide sequence ID" value="NZ_SDWY01000002.1"/>
</dbReference>
<comment type="similarity">
    <text evidence="3">Belongs to the ribose 5-phosphate isomerase family.</text>
</comment>
<dbReference type="SUPFAM" id="SSF100950">
    <property type="entry name" value="NagB/RpiA/CoA transferase-like"/>
    <property type="match status" value="1"/>
</dbReference>
<evidence type="ECO:0000256" key="1">
    <source>
        <dbReference type="ARBA" id="ARBA00001713"/>
    </source>
</evidence>
<dbReference type="HAMAP" id="MF_00170">
    <property type="entry name" value="Rib_5P_isom_A"/>
    <property type="match status" value="1"/>
</dbReference>
<dbReference type="PANTHER" id="PTHR11934">
    <property type="entry name" value="RIBOSE-5-PHOSPHATE ISOMERASE"/>
    <property type="match status" value="1"/>
</dbReference>
<dbReference type="AlphaFoldDB" id="A0AAJ1R9T2"/>
<dbReference type="GO" id="GO:0009052">
    <property type="term" value="P:pentose-phosphate shunt, non-oxidative branch"/>
    <property type="evidence" value="ECO:0007669"/>
    <property type="project" value="UniProtKB-UniRule"/>
</dbReference>
<dbReference type="GO" id="GO:0004751">
    <property type="term" value="F:ribose-5-phosphate isomerase activity"/>
    <property type="evidence" value="ECO:0007669"/>
    <property type="project" value="UniProtKB-UniRule"/>
</dbReference>
<comment type="subunit">
    <text evidence="3">Homodimer.</text>
</comment>
<feature type="binding site" evidence="3">
    <location>
        <position position="127"/>
    </location>
    <ligand>
        <name>substrate</name>
    </ligand>
</feature>
<dbReference type="NCBIfam" id="NF001924">
    <property type="entry name" value="PRK00702.1"/>
    <property type="match status" value="1"/>
</dbReference>
<evidence type="ECO:0000313" key="4">
    <source>
        <dbReference type="EMBL" id="MDN6900130.1"/>
    </source>
</evidence>
<dbReference type="InterPro" id="IPR037171">
    <property type="entry name" value="NagB/RpiA_transferase-like"/>
</dbReference>
<dbReference type="FunFam" id="3.40.50.1360:FF:000001">
    <property type="entry name" value="Ribose-5-phosphate isomerase A"/>
    <property type="match status" value="1"/>
</dbReference>
<dbReference type="EC" id="5.3.1.6" evidence="3"/>
<evidence type="ECO:0000256" key="3">
    <source>
        <dbReference type="HAMAP-Rule" id="MF_00170"/>
    </source>
</evidence>
<feature type="binding site" evidence="3">
    <location>
        <begin position="31"/>
        <end position="34"/>
    </location>
    <ligand>
        <name>substrate</name>
    </ligand>
</feature>
<reference evidence="4" key="1">
    <citation type="submission" date="2019-01" db="EMBL/GenBank/DDBJ databases">
        <title>Oenococcus sicerae UCMA17102.</title>
        <authorList>
            <person name="Cousin F.J."/>
            <person name="Le Guellec R."/>
            <person name="Cretenet M."/>
        </authorList>
    </citation>
    <scope>NUCLEOTIDE SEQUENCE</scope>
    <source>
        <strain evidence="4">UCMA17102</strain>
    </source>
</reference>
<dbReference type="InterPro" id="IPR004788">
    <property type="entry name" value="Ribose5P_isomerase_type_A"/>
</dbReference>
<dbReference type="Proteomes" id="UP001167919">
    <property type="component" value="Unassembled WGS sequence"/>
</dbReference>
<dbReference type="Gene3D" id="3.30.70.260">
    <property type="match status" value="1"/>
</dbReference>
<keyword evidence="2 3" id="KW-0413">Isomerase</keyword>
<comment type="catalytic activity">
    <reaction evidence="1 3">
        <text>aldehydo-D-ribose 5-phosphate = D-ribulose 5-phosphate</text>
        <dbReference type="Rhea" id="RHEA:14657"/>
        <dbReference type="ChEBI" id="CHEBI:58121"/>
        <dbReference type="ChEBI" id="CHEBI:58273"/>
        <dbReference type="EC" id="5.3.1.6"/>
    </reaction>
</comment>
<dbReference type="Pfam" id="PF06026">
    <property type="entry name" value="Rib_5-P_isom_A"/>
    <property type="match status" value="1"/>
</dbReference>
<dbReference type="GO" id="GO:0005829">
    <property type="term" value="C:cytosol"/>
    <property type="evidence" value="ECO:0007669"/>
    <property type="project" value="TreeGrafter"/>
</dbReference>
<evidence type="ECO:0000256" key="2">
    <source>
        <dbReference type="ARBA" id="ARBA00023235"/>
    </source>
</evidence>
<comment type="caution">
    <text evidence="4">The sequence shown here is derived from an EMBL/GenBank/DDBJ whole genome shotgun (WGS) entry which is preliminary data.</text>
</comment>
<organism evidence="4 5">
    <name type="scientific">Oenococcus sicerae</name>
    <dbReference type="NCBI Taxonomy" id="2203724"/>
    <lineage>
        <taxon>Bacteria</taxon>
        <taxon>Bacillati</taxon>
        <taxon>Bacillota</taxon>
        <taxon>Bacilli</taxon>
        <taxon>Lactobacillales</taxon>
        <taxon>Lactobacillaceae</taxon>
        <taxon>Oenococcus</taxon>
    </lineage>
</organism>
<feature type="binding site" evidence="3">
    <location>
        <begin position="87"/>
        <end position="90"/>
    </location>
    <ligand>
        <name>substrate</name>
    </ligand>
</feature>
<comment type="function">
    <text evidence="3">Catalyzes the reversible conversion of ribose-5-phosphate to ribulose 5-phosphate.</text>
</comment>
<dbReference type="InterPro" id="IPR020672">
    <property type="entry name" value="Ribose5P_isomerase_typA_subgr"/>
</dbReference>
<proteinExistence type="inferred from homology"/>
<sequence length="233" mass="25083">MNKELQDSLKRKAAVKAADYVENGMIVGLGSGSTVTMLVDELGRRVQKDGLQFTGVATSISTAQQAKSLGIKIVDLDMVDAIDLTIDGADEVDSHFNGIKGGGGNLLWEKIVAINSKKIIWVVDQSKVVDTIGAFHLAVDVIPLGSQHLLKKFDDAGLKPVIRIGKDGHPFKTDSNNLIIDLHLQKIEEAKKLADYLIKTVGVVEHGLFLNMVDTVIVGKEGTPQVLTNPNHG</sequence>
<dbReference type="CDD" id="cd01398">
    <property type="entry name" value="RPI_A"/>
    <property type="match status" value="1"/>
</dbReference>
<feature type="binding site" evidence="3">
    <location>
        <begin position="100"/>
        <end position="103"/>
    </location>
    <ligand>
        <name>substrate</name>
    </ligand>
</feature>
<dbReference type="PANTHER" id="PTHR11934:SF0">
    <property type="entry name" value="RIBOSE-5-PHOSPHATE ISOMERASE"/>
    <property type="match status" value="1"/>
</dbReference>
<gene>
    <name evidence="3 4" type="primary">rpiA</name>
    <name evidence="4" type="ORF">EVC35_03805</name>
</gene>
<feature type="active site" description="Proton acceptor" evidence="3">
    <location>
        <position position="109"/>
    </location>
</feature>
<dbReference type="EMBL" id="SDWY01000002">
    <property type="protein sequence ID" value="MDN6900130.1"/>
    <property type="molecule type" value="Genomic_DNA"/>
</dbReference>